<dbReference type="GO" id="GO:0000166">
    <property type="term" value="F:nucleotide binding"/>
    <property type="evidence" value="ECO:0007669"/>
    <property type="project" value="UniProtKB-KW"/>
</dbReference>
<dbReference type="Gene3D" id="3.40.50.10860">
    <property type="entry name" value="Leucine Dehydrogenase, chain A, domain 1"/>
    <property type="match status" value="1"/>
</dbReference>
<feature type="site" description="Important for catalysis" evidence="6">
    <location>
        <position position="141"/>
    </location>
</feature>
<dbReference type="AlphaFoldDB" id="A0A0A0EH91"/>
<feature type="binding site" evidence="5">
    <location>
        <position position="354"/>
    </location>
    <ligand>
        <name>substrate</name>
    </ligand>
</feature>
<dbReference type="Proteomes" id="UP000030004">
    <property type="component" value="Unassembled WGS sequence"/>
</dbReference>
<feature type="binding site" evidence="5">
    <location>
        <position position="65"/>
    </location>
    <ligand>
        <name>substrate</name>
    </ligand>
</feature>
<dbReference type="InterPro" id="IPR036291">
    <property type="entry name" value="NAD(P)-bd_dom_sf"/>
</dbReference>
<keyword evidence="5" id="KW-0520">NAD</keyword>
<dbReference type="GO" id="GO:0004352">
    <property type="term" value="F:glutamate dehydrogenase (NAD+) activity"/>
    <property type="evidence" value="ECO:0007669"/>
    <property type="project" value="TreeGrafter"/>
</dbReference>
<dbReference type="InterPro" id="IPR033922">
    <property type="entry name" value="NAD_bind_Glu_DH"/>
</dbReference>
<sequence>MTDFKLPDLMTRILDTRDVSPDLGSMLAQPKRALGVAVPLRRDDGSLDVYPGWRVQFDTTLGPAKGGIRFHPDVTAEECTQLAFWMTIKCALLNLPFGGGKGGVQVDPKTLSPLEVERLSRNYIGAIADIIGPDMDIPAPDVNTDARIMGWMADEYGTIKRSHQPASITGKPVCLGGSEGRSQATGRGALIVLDAWMKRQDRKPEDVTLAVQGFGNAGAHFACLAHDEGYKVVAVSDSRAAIHSQDGLDPQKLLDYKEREKELSGALYADSSVKERDGGEEIEQSELLGLDVDVLVLAAMEDAVTGDNVGDIRAPVVLEIANGPVSVEADEALAKDGKTVLPDVLANAGGVTVSYYEWVQGRTGERWSERVVNERLAERMQDIAERCFDLAAEEDIPMREAAYSLAVDRIADAVRSRGDRTYFAG</sequence>
<dbReference type="InterPro" id="IPR006096">
    <property type="entry name" value="Glu/Leu/Phe/Val/Trp_DH_C"/>
</dbReference>
<dbReference type="PRINTS" id="PR00082">
    <property type="entry name" value="GLFDHDRGNASE"/>
</dbReference>
<keyword evidence="10" id="KW-1185">Reference proteome</keyword>
<dbReference type="InterPro" id="IPR033524">
    <property type="entry name" value="Glu/Leu/Phe/Val_DH_AS"/>
</dbReference>
<evidence type="ECO:0000256" key="7">
    <source>
        <dbReference type="RuleBase" id="RU004417"/>
    </source>
</evidence>
<evidence type="ECO:0000256" key="1">
    <source>
        <dbReference type="ARBA" id="ARBA00006382"/>
    </source>
</evidence>
<dbReference type="STRING" id="1461694.ATO9_05415"/>
<organism evidence="9 10">
    <name type="scientific">Pseudooceanicola atlanticus</name>
    <dbReference type="NCBI Taxonomy" id="1461694"/>
    <lineage>
        <taxon>Bacteria</taxon>
        <taxon>Pseudomonadati</taxon>
        <taxon>Pseudomonadota</taxon>
        <taxon>Alphaproteobacteria</taxon>
        <taxon>Rhodobacterales</taxon>
        <taxon>Paracoccaceae</taxon>
        <taxon>Pseudooceanicola</taxon>
    </lineage>
</organism>
<evidence type="ECO:0000256" key="6">
    <source>
        <dbReference type="PIRSR" id="PIRSR000185-3"/>
    </source>
</evidence>
<dbReference type="InterPro" id="IPR006095">
    <property type="entry name" value="Glu/Leu/Phe/Val/Trp_DH"/>
</dbReference>
<dbReference type="CDD" id="cd01076">
    <property type="entry name" value="NAD_bind_1_Glu_DH"/>
    <property type="match status" value="1"/>
</dbReference>
<comment type="caution">
    <text evidence="9">The sequence shown here is derived from an EMBL/GenBank/DDBJ whole genome shotgun (WGS) entry which is preliminary data.</text>
</comment>
<dbReference type="eggNOG" id="COG0334">
    <property type="taxonomic scope" value="Bacteria"/>
</dbReference>
<evidence type="ECO:0000256" key="4">
    <source>
        <dbReference type="PIRSR" id="PIRSR000185-1"/>
    </source>
</evidence>
<accession>A0A0A0EH91</accession>
<feature type="binding site" evidence="5">
    <location>
        <position position="89"/>
    </location>
    <ligand>
        <name>substrate</name>
    </ligand>
</feature>
<dbReference type="Pfam" id="PF00208">
    <property type="entry name" value="ELFV_dehydrog"/>
    <property type="match status" value="1"/>
</dbReference>
<feature type="active site" description="Proton donor" evidence="4">
    <location>
        <position position="101"/>
    </location>
</feature>
<evidence type="ECO:0000313" key="9">
    <source>
        <dbReference type="EMBL" id="KGM49463.1"/>
    </source>
</evidence>
<dbReference type="PROSITE" id="PS00074">
    <property type="entry name" value="GLFV_DEHYDROGENASE"/>
    <property type="match status" value="1"/>
</dbReference>
<dbReference type="SUPFAM" id="SSF53223">
    <property type="entry name" value="Aminoacid dehydrogenase-like, N-terminal domain"/>
    <property type="match status" value="1"/>
</dbReference>
<dbReference type="InterPro" id="IPR006097">
    <property type="entry name" value="Glu/Leu/Phe/Val/Trp_DH_dimer"/>
</dbReference>
<dbReference type="EMBL" id="AQQX01000002">
    <property type="protein sequence ID" value="KGM49463.1"/>
    <property type="molecule type" value="Genomic_DNA"/>
</dbReference>
<comment type="similarity">
    <text evidence="1 3 7">Belongs to the Glu/Leu/Phe/Val dehydrogenases family.</text>
</comment>
<evidence type="ECO:0000313" key="10">
    <source>
        <dbReference type="Proteomes" id="UP000030004"/>
    </source>
</evidence>
<gene>
    <name evidence="9" type="ORF">ATO9_05415</name>
</gene>
<evidence type="ECO:0000256" key="2">
    <source>
        <dbReference type="ARBA" id="ARBA00023002"/>
    </source>
</evidence>
<dbReference type="InterPro" id="IPR046346">
    <property type="entry name" value="Aminoacid_DH-like_N_sf"/>
</dbReference>
<evidence type="ECO:0000256" key="3">
    <source>
        <dbReference type="PIRNR" id="PIRNR000185"/>
    </source>
</evidence>
<name>A0A0A0EH91_9RHOB</name>
<dbReference type="Pfam" id="PF02812">
    <property type="entry name" value="ELFV_dehydrog_N"/>
    <property type="match status" value="1"/>
</dbReference>
<feature type="domain" description="Glutamate/phenylalanine/leucine/valine/L-tryptophan dehydrogenase C-terminal" evidence="8">
    <location>
        <begin position="178"/>
        <end position="418"/>
    </location>
</feature>
<dbReference type="InterPro" id="IPR014362">
    <property type="entry name" value="Glu_DH"/>
</dbReference>
<protein>
    <recommendedName>
        <fullName evidence="3">Glutamate dehydrogenase</fullName>
    </recommendedName>
</protein>
<feature type="binding site" evidence="5">
    <location>
        <position position="185"/>
    </location>
    <ligand>
        <name>NAD(+)</name>
        <dbReference type="ChEBI" id="CHEBI:57540"/>
    </ligand>
</feature>
<dbReference type="RefSeq" id="WP_052418128.1">
    <property type="nucleotide sequence ID" value="NZ_AQQX01000002.1"/>
</dbReference>
<dbReference type="OrthoDB" id="9803297at2"/>
<dbReference type="GO" id="GO:0006538">
    <property type="term" value="P:L-glutamate catabolic process"/>
    <property type="evidence" value="ECO:0007669"/>
    <property type="project" value="TreeGrafter"/>
</dbReference>
<dbReference type="PANTHER" id="PTHR11606">
    <property type="entry name" value="GLUTAMATE DEHYDROGENASE"/>
    <property type="match status" value="1"/>
</dbReference>
<keyword evidence="5" id="KW-0547">Nucleotide-binding</keyword>
<dbReference type="Gene3D" id="3.40.50.720">
    <property type="entry name" value="NAD(P)-binding Rossmann-like Domain"/>
    <property type="match status" value="1"/>
</dbReference>
<dbReference type="SUPFAM" id="SSF51735">
    <property type="entry name" value="NAD(P)-binding Rossmann-fold domains"/>
    <property type="match status" value="1"/>
</dbReference>
<evidence type="ECO:0000256" key="5">
    <source>
        <dbReference type="PIRSR" id="PIRSR000185-2"/>
    </source>
</evidence>
<keyword evidence="2 3" id="KW-0560">Oxidoreductase</keyword>
<proteinExistence type="inferred from homology"/>
<evidence type="ECO:0000259" key="8">
    <source>
        <dbReference type="SMART" id="SM00839"/>
    </source>
</evidence>
<feature type="binding site" evidence="5">
    <location>
        <position position="216"/>
    </location>
    <ligand>
        <name>NAD(+)</name>
        <dbReference type="ChEBI" id="CHEBI:57540"/>
    </ligand>
</feature>
<dbReference type="PANTHER" id="PTHR11606:SF13">
    <property type="entry name" value="GLUTAMATE DEHYDROGENASE 1, MITOCHONDRIAL"/>
    <property type="match status" value="1"/>
</dbReference>
<dbReference type="PIRSF" id="PIRSF000185">
    <property type="entry name" value="Glu_DH"/>
    <property type="match status" value="1"/>
</dbReference>
<dbReference type="SMART" id="SM00839">
    <property type="entry name" value="ELFV_dehydrog"/>
    <property type="match status" value="1"/>
</dbReference>
<reference evidence="9 10" key="1">
    <citation type="journal article" date="2015" name="Antonie Van Leeuwenhoek">
        <title>Pseudooceanicola atlanticus gen. nov. sp. nov., isolated from surface seawater of the Atlantic Ocean and reclassification of Oceanicola batsensis, Oceanicola marinus, Oceanicola nitratireducens, Oceanicola nanhaiensis, Oceanicola antarcticus and Oceanicola flagellatus, as Pseudooceanicola batsensis comb. nov., Pseudooceanicola marinus comb. nov., Pseudooceanicola nitratireducens comb. nov., Pseudooceanicola nanhaiensis comb. nov., Pseudooceanicola antarcticus comb. nov., and Pseudooceanicola flagellatus comb. nov.</title>
        <authorList>
            <person name="Lai Q."/>
            <person name="Li G."/>
            <person name="Liu X."/>
            <person name="Du Y."/>
            <person name="Sun F."/>
            <person name="Shao Z."/>
        </authorList>
    </citation>
    <scope>NUCLEOTIDE SEQUENCE [LARGE SCALE GENOMIC DNA]</scope>
    <source>
        <strain evidence="9 10">22II-s11g</strain>
    </source>
</reference>